<dbReference type="SUPFAM" id="SSF74650">
    <property type="entry name" value="Galactose mutarotase-like"/>
    <property type="match status" value="1"/>
</dbReference>
<dbReference type="InterPro" id="IPR037481">
    <property type="entry name" value="LacX"/>
</dbReference>
<dbReference type="OrthoDB" id="9795355at2"/>
<evidence type="ECO:0000313" key="2">
    <source>
        <dbReference type="Proteomes" id="UP000051451"/>
    </source>
</evidence>
<dbReference type="PANTHER" id="PTHR11122">
    <property type="entry name" value="APOSPORY-ASSOCIATED PROTEIN C-RELATED"/>
    <property type="match status" value="1"/>
</dbReference>
<keyword evidence="2" id="KW-1185">Reference proteome</keyword>
<dbReference type="GeneID" id="98317771"/>
<dbReference type="GO" id="GO:0030246">
    <property type="term" value="F:carbohydrate binding"/>
    <property type="evidence" value="ECO:0007669"/>
    <property type="project" value="InterPro"/>
</dbReference>
<comment type="caution">
    <text evidence="1">The sequence shown here is derived from an EMBL/GenBank/DDBJ whole genome shotgun (WGS) entry which is preliminary data.</text>
</comment>
<accession>A0A0R1VR53</accession>
<sequence>MELCLENDQVKAVFSRHGAELQSLFNKATQTEYLWQADAKFWGRHAPVLFPFVGRLKDDQYQYANKTYAMHQHGFARDRDFEVREQQPDHLIFELNSSAATKQIYPFDFKLQISYRLRAASLEIAYQVQNLTDSEMYFSIGGHPAFNIPLQKDEAFDDYLVEFQPVGNYLKIPLTGNYTDNAAAQEDRMAGLRLTRAAFKNDALIYQLQRPVLLELTTTAHQHGVRLDLPDTEYLGIWSPYPAAAPFVCLEPWWGLADDIKATGELQQKRGIHKLAQQQLFKAGYTISIF</sequence>
<dbReference type="Pfam" id="PF01263">
    <property type="entry name" value="Aldose_epim"/>
    <property type="match status" value="1"/>
</dbReference>
<proteinExistence type="predicted"/>
<dbReference type="GO" id="GO:0016853">
    <property type="term" value="F:isomerase activity"/>
    <property type="evidence" value="ECO:0007669"/>
    <property type="project" value="InterPro"/>
</dbReference>
<dbReference type="InterPro" id="IPR014718">
    <property type="entry name" value="GH-type_carb-bd"/>
</dbReference>
<dbReference type="Proteomes" id="UP000051451">
    <property type="component" value="Unassembled WGS sequence"/>
</dbReference>
<evidence type="ECO:0000313" key="1">
    <source>
        <dbReference type="EMBL" id="KRM08234.1"/>
    </source>
</evidence>
<organism evidence="1 2">
    <name type="scientific">Liquorilactobacillus ghanensis DSM 18630</name>
    <dbReference type="NCBI Taxonomy" id="1423750"/>
    <lineage>
        <taxon>Bacteria</taxon>
        <taxon>Bacillati</taxon>
        <taxon>Bacillota</taxon>
        <taxon>Bacilli</taxon>
        <taxon>Lactobacillales</taxon>
        <taxon>Lactobacillaceae</taxon>
        <taxon>Liquorilactobacillus</taxon>
    </lineage>
</organism>
<dbReference type="InterPro" id="IPR008183">
    <property type="entry name" value="Aldose_1/G6P_1-epimerase"/>
</dbReference>
<dbReference type="InterPro" id="IPR011013">
    <property type="entry name" value="Gal_mutarotase_sf_dom"/>
</dbReference>
<dbReference type="PATRIC" id="fig|1423750.3.peg.1615"/>
<dbReference type="STRING" id="1423750.FC89_GL001572"/>
<dbReference type="EMBL" id="AZGB01000001">
    <property type="protein sequence ID" value="KRM08234.1"/>
    <property type="molecule type" value="Genomic_DNA"/>
</dbReference>
<reference evidence="1 2" key="1">
    <citation type="journal article" date="2015" name="Genome Announc.">
        <title>Expanding the biotechnology potential of lactobacilli through comparative genomics of 213 strains and associated genera.</title>
        <authorList>
            <person name="Sun Z."/>
            <person name="Harris H.M."/>
            <person name="McCann A."/>
            <person name="Guo C."/>
            <person name="Argimon S."/>
            <person name="Zhang W."/>
            <person name="Yang X."/>
            <person name="Jeffery I.B."/>
            <person name="Cooney J.C."/>
            <person name="Kagawa T.F."/>
            <person name="Liu W."/>
            <person name="Song Y."/>
            <person name="Salvetti E."/>
            <person name="Wrobel A."/>
            <person name="Rasinkangas P."/>
            <person name="Parkhill J."/>
            <person name="Rea M.C."/>
            <person name="O'Sullivan O."/>
            <person name="Ritari J."/>
            <person name="Douillard F.P."/>
            <person name="Paul Ross R."/>
            <person name="Yang R."/>
            <person name="Briner A.E."/>
            <person name="Felis G.E."/>
            <person name="de Vos W.M."/>
            <person name="Barrangou R."/>
            <person name="Klaenhammer T.R."/>
            <person name="Caufield P.W."/>
            <person name="Cui Y."/>
            <person name="Zhang H."/>
            <person name="O'Toole P.W."/>
        </authorList>
    </citation>
    <scope>NUCLEOTIDE SEQUENCE [LARGE SCALE GENOMIC DNA]</scope>
    <source>
        <strain evidence="1 2">DSM 18630</strain>
    </source>
</reference>
<dbReference type="AlphaFoldDB" id="A0A0R1VR53"/>
<dbReference type="Gene3D" id="2.70.98.10">
    <property type="match status" value="1"/>
</dbReference>
<gene>
    <name evidence="1" type="ORF">FC89_GL001572</name>
</gene>
<dbReference type="PANTHER" id="PTHR11122:SF13">
    <property type="entry name" value="GLUCOSE-6-PHOSPHATE 1-EPIMERASE"/>
    <property type="match status" value="1"/>
</dbReference>
<dbReference type="RefSeq" id="WP_057870519.1">
    <property type="nucleotide sequence ID" value="NZ_AZGB01000001.1"/>
</dbReference>
<name>A0A0R1VR53_9LACO</name>
<dbReference type="CDD" id="cd09024">
    <property type="entry name" value="Aldose_epim_lacX"/>
    <property type="match status" value="1"/>
</dbReference>
<protein>
    <submittedName>
        <fullName evidence="1">Galactose mutarotase-like protein</fullName>
    </submittedName>
</protein>
<dbReference type="GO" id="GO:0005975">
    <property type="term" value="P:carbohydrate metabolic process"/>
    <property type="evidence" value="ECO:0007669"/>
    <property type="project" value="InterPro"/>
</dbReference>